<comment type="caution">
    <text evidence="1">The sequence shown here is derived from an EMBL/GenBank/DDBJ whole genome shotgun (WGS) entry which is preliminary data.</text>
</comment>
<feature type="non-terminal residue" evidence="1">
    <location>
        <position position="1"/>
    </location>
</feature>
<gene>
    <name evidence="1" type="ORF">CR513_58622</name>
</gene>
<name>A0A371EAD6_MUCPR</name>
<evidence type="ECO:0000313" key="2">
    <source>
        <dbReference type="Proteomes" id="UP000257109"/>
    </source>
</evidence>
<organism evidence="1 2">
    <name type="scientific">Mucuna pruriens</name>
    <name type="common">Velvet bean</name>
    <name type="synonym">Dolichos pruriens</name>
    <dbReference type="NCBI Taxonomy" id="157652"/>
    <lineage>
        <taxon>Eukaryota</taxon>
        <taxon>Viridiplantae</taxon>
        <taxon>Streptophyta</taxon>
        <taxon>Embryophyta</taxon>
        <taxon>Tracheophyta</taxon>
        <taxon>Spermatophyta</taxon>
        <taxon>Magnoliopsida</taxon>
        <taxon>eudicotyledons</taxon>
        <taxon>Gunneridae</taxon>
        <taxon>Pentapetalae</taxon>
        <taxon>rosids</taxon>
        <taxon>fabids</taxon>
        <taxon>Fabales</taxon>
        <taxon>Fabaceae</taxon>
        <taxon>Papilionoideae</taxon>
        <taxon>50 kb inversion clade</taxon>
        <taxon>NPAAA clade</taxon>
        <taxon>indigoferoid/millettioid clade</taxon>
        <taxon>Phaseoleae</taxon>
        <taxon>Mucuna</taxon>
    </lineage>
</organism>
<evidence type="ECO:0000313" key="1">
    <source>
        <dbReference type="EMBL" id="RDX62995.1"/>
    </source>
</evidence>
<dbReference type="AlphaFoldDB" id="A0A371EAD6"/>
<protein>
    <submittedName>
        <fullName evidence="1">Uncharacterized protein</fullName>
    </submittedName>
</protein>
<dbReference type="EMBL" id="QJKJ01015145">
    <property type="protein sequence ID" value="RDX62995.1"/>
    <property type="molecule type" value="Genomic_DNA"/>
</dbReference>
<keyword evidence="2" id="KW-1185">Reference proteome</keyword>
<proteinExistence type="predicted"/>
<accession>A0A371EAD6</accession>
<sequence length="107" mass="11406">MAAKVCGICTSMDHLTNMCPTLQEIESDQPENVGAIVAWKTANSARTESGALYSSTTQVHTECISKTSKLSIANSAISNATFPTVAIESAYSRQLSIFGRPDETTCN</sequence>
<reference evidence="1" key="1">
    <citation type="submission" date="2018-05" db="EMBL/GenBank/DDBJ databases">
        <title>Draft genome of Mucuna pruriens seed.</title>
        <authorList>
            <person name="Nnadi N.E."/>
            <person name="Vos R."/>
            <person name="Hasami M.H."/>
            <person name="Devisetty U.K."/>
            <person name="Aguiy J.C."/>
        </authorList>
    </citation>
    <scope>NUCLEOTIDE SEQUENCE [LARGE SCALE GENOMIC DNA]</scope>
    <source>
        <strain evidence="1">JCA_2017</strain>
    </source>
</reference>
<dbReference type="Proteomes" id="UP000257109">
    <property type="component" value="Unassembled WGS sequence"/>
</dbReference>